<evidence type="ECO:0000313" key="5">
    <source>
        <dbReference type="EMBL" id="SFO67246.1"/>
    </source>
</evidence>
<reference evidence="5 6" key="1">
    <citation type="submission" date="2016-10" db="EMBL/GenBank/DDBJ databases">
        <authorList>
            <person name="de Groot N.N."/>
        </authorList>
    </citation>
    <scope>NUCLEOTIDE SEQUENCE [LARGE SCALE GENOMIC DNA]</scope>
    <source>
        <strain evidence="5 6">CGMCC 1.9157</strain>
    </source>
</reference>
<dbReference type="RefSeq" id="WP_090074417.1">
    <property type="nucleotide sequence ID" value="NZ_FOVR01000010.1"/>
</dbReference>
<evidence type="ECO:0000256" key="3">
    <source>
        <dbReference type="ARBA" id="ARBA00023239"/>
    </source>
</evidence>
<evidence type="ECO:0000313" key="6">
    <source>
        <dbReference type="Proteomes" id="UP000199236"/>
    </source>
</evidence>
<keyword evidence="3" id="KW-0456">Lyase</keyword>
<dbReference type="GO" id="GO:0005737">
    <property type="term" value="C:cytoplasm"/>
    <property type="evidence" value="ECO:0007669"/>
    <property type="project" value="TreeGrafter"/>
</dbReference>
<dbReference type="GO" id="GO:0046872">
    <property type="term" value="F:metal ion binding"/>
    <property type="evidence" value="ECO:0007669"/>
    <property type="project" value="UniProtKB-KW"/>
</dbReference>
<organism evidence="5 6">
    <name type="scientific">Cohaesibacter marisflavi</name>
    <dbReference type="NCBI Taxonomy" id="655353"/>
    <lineage>
        <taxon>Bacteria</taxon>
        <taxon>Pseudomonadati</taxon>
        <taxon>Pseudomonadota</taxon>
        <taxon>Alphaproteobacteria</taxon>
        <taxon>Hyphomicrobiales</taxon>
        <taxon>Cohaesibacteraceae</taxon>
    </lineage>
</organism>
<dbReference type="Proteomes" id="UP000199236">
    <property type="component" value="Unassembled WGS sequence"/>
</dbReference>
<comment type="similarity">
    <text evidence="1">Belongs to the HpcH/HpaI aldolase family.</text>
</comment>
<keyword evidence="2" id="KW-0479">Metal-binding</keyword>
<dbReference type="InterPro" id="IPR040442">
    <property type="entry name" value="Pyrv_kinase-like_dom_sf"/>
</dbReference>
<evidence type="ECO:0000256" key="2">
    <source>
        <dbReference type="ARBA" id="ARBA00022723"/>
    </source>
</evidence>
<keyword evidence="6" id="KW-1185">Reference proteome</keyword>
<gene>
    <name evidence="5" type="ORF">SAMN04488056_110184</name>
</gene>
<proteinExistence type="inferred from homology"/>
<accession>A0A1I5J4D2</accession>
<dbReference type="InterPro" id="IPR015813">
    <property type="entry name" value="Pyrv/PenolPyrv_kinase-like_dom"/>
</dbReference>
<evidence type="ECO:0000259" key="4">
    <source>
        <dbReference type="Pfam" id="PF03328"/>
    </source>
</evidence>
<dbReference type="AlphaFoldDB" id="A0A1I5J4D2"/>
<dbReference type="OrthoDB" id="9802624at2"/>
<dbReference type="InterPro" id="IPR005000">
    <property type="entry name" value="Aldolase/citrate-lyase_domain"/>
</dbReference>
<dbReference type="Pfam" id="PF03328">
    <property type="entry name" value="HpcH_HpaI"/>
    <property type="match status" value="1"/>
</dbReference>
<dbReference type="PANTHER" id="PTHR30502">
    <property type="entry name" value="2-KETO-3-DEOXY-L-RHAMNONATE ALDOLASE"/>
    <property type="match status" value="1"/>
</dbReference>
<protein>
    <submittedName>
        <fullName evidence="5">4-hydroxy-2-oxoheptanedioate aldolase</fullName>
    </submittedName>
</protein>
<dbReference type="PANTHER" id="PTHR30502:SF0">
    <property type="entry name" value="PHOSPHOENOLPYRUVATE CARBOXYLASE FAMILY PROTEIN"/>
    <property type="match status" value="1"/>
</dbReference>
<dbReference type="EMBL" id="FOVR01000010">
    <property type="protein sequence ID" value="SFO67246.1"/>
    <property type="molecule type" value="Genomic_DNA"/>
</dbReference>
<name>A0A1I5J4D2_9HYPH</name>
<dbReference type="Gene3D" id="3.20.20.60">
    <property type="entry name" value="Phosphoenolpyruvate-binding domains"/>
    <property type="match status" value="1"/>
</dbReference>
<dbReference type="STRING" id="655353.SAMN04488056_110184"/>
<sequence length="261" mass="27400">MSSTFDSLSLALQNAKQSGTPVYSGWSLFPDPLVARAVASGPFDALLIDCQHGLMDFAQSQAMTIAIAQAGKAPLLRIPVADFAFVSRALDFGAQGIVAPMINSADEAKALVDAAKYPPVGQRSFSPVGACALYGMDAPDYVKEANEACVVFAMIETQQALDNLDAILAVEGLDGVFVGPADLSLTLLKGARVDMDCDLANAAYEMVAQKAFAAGKLSGIYAFNTDYAKRYARFGYNLVAVGSDSGYLAAGMQQVAEALRV</sequence>
<dbReference type="GO" id="GO:0016832">
    <property type="term" value="F:aldehyde-lyase activity"/>
    <property type="evidence" value="ECO:0007669"/>
    <property type="project" value="TreeGrafter"/>
</dbReference>
<evidence type="ECO:0000256" key="1">
    <source>
        <dbReference type="ARBA" id="ARBA00005568"/>
    </source>
</evidence>
<dbReference type="InterPro" id="IPR050251">
    <property type="entry name" value="HpcH-HpaI_aldolase"/>
</dbReference>
<feature type="domain" description="HpcH/HpaI aldolase/citrate lyase" evidence="4">
    <location>
        <begin position="31"/>
        <end position="248"/>
    </location>
</feature>
<dbReference type="SUPFAM" id="SSF51621">
    <property type="entry name" value="Phosphoenolpyruvate/pyruvate domain"/>
    <property type="match status" value="1"/>
</dbReference>